<dbReference type="InterPro" id="IPR013658">
    <property type="entry name" value="SGL"/>
</dbReference>
<dbReference type="Pfam" id="PF08450">
    <property type="entry name" value="SGL"/>
    <property type="match status" value="1"/>
</dbReference>
<dbReference type="EMBL" id="JACBAZ010000004">
    <property type="protein sequence ID" value="NWK56582.1"/>
    <property type="molecule type" value="Genomic_DNA"/>
</dbReference>
<keyword evidence="3" id="KW-0862">Zinc</keyword>
<evidence type="ECO:0000256" key="1">
    <source>
        <dbReference type="ARBA" id="ARBA00008853"/>
    </source>
</evidence>
<organism evidence="5 6">
    <name type="scientific">Oceaniferula marina</name>
    <dbReference type="NCBI Taxonomy" id="2748318"/>
    <lineage>
        <taxon>Bacteria</taxon>
        <taxon>Pseudomonadati</taxon>
        <taxon>Verrucomicrobiota</taxon>
        <taxon>Verrucomicrobiia</taxon>
        <taxon>Verrucomicrobiales</taxon>
        <taxon>Verrucomicrobiaceae</taxon>
        <taxon>Oceaniferula</taxon>
    </lineage>
</organism>
<dbReference type="Proteomes" id="UP000557872">
    <property type="component" value="Unassembled WGS sequence"/>
</dbReference>
<dbReference type="InterPro" id="IPR005511">
    <property type="entry name" value="SMP-30"/>
</dbReference>
<keyword evidence="6" id="KW-1185">Reference proteome</keyword>
<feature type="binding site" evidence="3">
    <location>
        <position position="18"/>
    </location>
    <ligand>
        <name>a divalent metal cation</name>
        <dbReference type="ChEBI" id="CHEBI:60240"/>
    </ligand>
</feature>
<evidence type="ECO:0000256" key="2">
    <source>
        <dbReference type="PIRSR" id="PIRSR605511-1"/>
    </source>
</evidence>
<protein>
    <submittedName>
        <fullName evidence="5">SMP-30/gluconolactonase/LRE family protein</fullName>
    </submittedName>
</protein>
<dbReference type="PRINTS" id="PR01790">
    <property type="entry name" value="SMP30FAMILY"/>
</dbReference>
<dbReference type="GO" id="GO:0005509">
    <property type="term" value="F:calcium ion binding"/>
    <property type="evidence" value="ECO:0007669"/>
    <property type="project" value="TreeGrafter"/>
</dbReference>
<dbReference type="PANTHER" id="PTHR10907">
    <property type="entry name" value="REGUCALCIN"/>
    <property type="match status" value="1"/>
</dbReference>
<evidence type="ECO:0000259" key="4">
    <source>
        <dbReference type="Pfam" id="PF08450"/>
    </source>
</evidence>
<feature type="binding site" evidence="3">
    <location>
        <position position="102"/>
    </location>
    <ligand>
        <name>substrate</name>
    </ligand>
</feature>
<dbReference type="PANTHER" id="PTHR10907:SF47">
    <property type="entry name" value="REGUCALCIN"/>
    <property type="match status" value="1"/>
</dbReference>
<reference evidence="5 6" key="1">
    <citation type="submission" date="2020-07" db="EMBL/GenBank/DDBJ databases">
        <title>Roseicoccus Jingziensis gen. nov., sp. nov., isolated from coastal seawater.</title>
        <authorList>
            <person name="Feng X."/>
        </authorList>
    </citation>
    <scope>NUCLEOTIDE SEQUENCE [LARGE SCALE GENOMIC DNA]</scope>
    <source>
        <strain evidence="5 6">N1E253</strain>
    </source>
</reference>
<proteinExistence type="inferred from homology"/>
<dbReference type="GO" id="GO:0004341">
    <property type="term" value="F:gluconolactonase activity"/>
    <property type="evidence" value="ECO:0007669"/>
    <property type="project" value="TreeGrafter"/>
</dbReference>
<comment type="similarity">
    <text evidence="1">Belongs to the SMP-30/CGR1 family.</text>
</comment>
<accession>A0A851GI45</accession>
<keyword evidence="3" id="KW-0479">Metal-binding</keyword>
<feature type="binding site" evidence="3">
    <location>
        <position position="150"/>
    </location>
    <ligand>
        <name>a divalent metal cation</name>
        <dbReference type="ChEBI" id="CHEBI:60240"/>
    </ligand>
</feature>
<evidence type="ECO:0000256" key="3">
    <source>
        <dbReference type="PIRSR" id="PIRSR605511-2"/>
    </source>
</evidence>
<feature type="binding site" evidence="3">
    <location>
        <position position="200"/>
    </location>
    <ligand>
        <name>a divalent metal cation</name>
        <dbReference type="ChEBI" id="CHEBI:60240"/>
    </ligand>
</feature>
<dbReference type="SUPFAM" id="SSF63829">
    <property type="entry name" value="Calcium-dependent phosphotriesterase"/>
    <property type="match status" value="1"/>
</dbReference>
<comment type="caution">
    <text evidence="5">The sequence shown here is derived from an EMBL/GenBank/DDBJ whole genome shotgun (WGS) entry which is preliminary data.</text>
</comment>
<feature type="domain" description="SMP-30/Gluconolactonase/LRE-like region" evidence="4">
    <location>
        <begin position="16"/>
        <end position="258"/>
    </location>
</feature>
<dbReference type="GO" id="GO:0019853">
    <property type="term" value="P:L-ascorbic acid biosynthetic process"/>
    <property type="evidence" value="ECO:0007669"/>
    <property type="project" value="TreeGrafter"/>
</dbReference>
<dbReference type="InterPro" id="IPR011042">
    <property type="entry name" value="6-blade_b-propeller_TolB-like"/>
</dbReference>
<comment type="cofactor">
    <cofactor evidence="3">
        <name>Zn(2+)</name>
        <dbReference type="ChEBI" id="CHEBI:29105"/>
    </cofactor>
    <text evidence="3">Binds 1 divalent metal cation per subunit.</text>
</comment>
<feature type="active site" description="Proton donor/acceptor" evidence="2">
    <location>
        <position position="200"/>
    </location>
</feature>
<feature type="binding site" evidence="3">
    <location>
        <position position="104"/>
    </location>
    <ligand>
        <name>substrate</name>
    </ligand>
</feature>
<evidence type="ECO:0000313" key="6">
    <source>
        <dbReference type="Proteomes" id="UP000557872"/>
    </source>
</evidence>
<evidence type="ECO:0000313" key="5">
    <source>
        <dbReference type="EMBL" id="NWK56582.1"/>
    </source>
</evidence>
<gene>
    <name evidence="5" type="ORF">HW115_13250</name>
</gene>
<sequence>MGMATIDPIGSYVAQWGEGPLWWQDRLMYVDIERGRVLQLDPLTGEEKMWDVSDRVGRVGTVVPRSDGGWLVAGDSGLHFFDPASGETKAIVDPESDKADNRFNDGKCSPDGRFFAGTISLVKSEGDAALYRLDPDGSCQVAFEGVTNSNGIVWSADASTCYYIDTPRREILAFDYCSESGQLSSMRVLLSTAAVDASPDGMTIDSEGRLWVAFCHGACVVCYDPKTGKAVHRVDFPCLETTACAFGGSNLDELYVTTGIHATVREEHAGRVFCVRGLGVTGVTAHAFGAYTTPQNRRDD</sequence>
<dbReference type="AlphaFoldDB" id="A0A851GI45"/>
<name>A0A851GI45_9BACT</name>
<dbReference type="Gene3D" id="2.120.10.30">
    <property type="entry name" value="TolB, C-terminal domain"/>
    <property type="match status" value="1"/>
</dbReference>